<organism evidence="2 3">
    <name type="scientific">Candidatus Alloenteromonas pullistercoris</name>
    <dbReference type="NCBI Taxonomy" id="2840785"/>
    <lineage>
        <taxon>Bacteria</taxon>
        <taxon>Bacillati</taxon>
        <taxon>Bacillota</taxon>
        <taxon>Bacillota incertae sedis</taxon>
        <taxon>Candidatus Alloenteromonas</taxon>
    </lineage>
</organism>
<feature type="signal peptide" evidence="1">
    <location>
        <begin position="1"/>
        <end position="18"/>
    </location>
</feature>
<proteinExistence type="predicted"/>
<accession>A0A9D9GV76</accession>
<protein>
    <recommendedName>
        <fullName evidence="4">Lipoprotein</fullName>
    </recommendedName>
</protein>
<dbReference type="EMBL" id="JADINA010000007">
    <property type="protein sequence ID" value="MBO8425839.1"/>
    <property type="molecule type" value="Genomic_DNA"/>
</dbReference>
<reference evidence="2" key="1">
    <citation type="submission" date="2020-10" db="EMBL/GenBank/DDBJ databases">
        <authorList>
            <person name="Gilroy R."/>
        </authorList>
    </citation>
    <scope>NUCLEOTIDE SEQUENCE</scope>
    <source>
        <strain evidence="2">17113</strain>
    </source>
</reference>
<evidence type="ECO:0000256" key="1">
    <source>
        <dbReference type="SAM" id="SignalP"/>
    </source>
</evidence>
<dbReference type="PROSITE" id="PS51257">
    <property type="entry name" value="PROKAR_LIPOPROTEIN"/>
    <property type="match status" value="1"/>
</dbReference>
<gene>
    <name evidence="2" type="ORF">IAC61_00780</name>
</gene>
<reference evidence="2" key="2">
    <citation type="journal article" date="2021" name="PeerJ">
        <title>Extensive microbial diversity within the chicken gut microbiome revealed by metagenomics and culture.</title>
        <authorList>
            <person name="Gilroy R."/>
            <person name="Ravi A."/>
            <person name="Getino M."/>
            <person name="Pursley I."/>
            <person name="Horton D.L."/>
            <person name="Alikhan N.F."/>
            <person name="Baker D."/>
            <person name="Gharbi K."/>
            <person name="Hall N."/>
            <person name="Watson M."/>
            <person name="Adriaenssens E.M."/>
            <person name="Foster-Nyarko E."/>
            <person name="Jarju S."/>
            <person name="Secka A."/>
            <person name="Antonio M."/>
            <person name="Oren A."/>
            <person name="Chaudhuri R.R."/>
            <person name="La Ragione R."/>
            <person name="Hildebrand F."/>
            <person name="Pallen M.J."/>
        </authorList>
    </citation>
    <scope>NUCLEOTIDE SEQUENCE</scope>
    <source>
        <strain evidence="2">17113</strain>
    </source>
</reference>
<evidence type="ECO:0000313" key="3">
    <source>
        <dbReference type="Proteomes" id="UP000823634"/>
    </source>
</evidence>
<evidence type="ECO:0008006" key="4">
    <source>
        <dbReference type="Google" id="ProtNLM"/>
    </source>
</evidence>
<sequence>MRLLFRLLSFVLIGTFLASCDGLSAPSVAYDPLSRPFEGTFAYVGCEGNGVNCTANDAAWADSSIVIEKFEGVFVIDEVMSELGANQLFIGEKYYGSPEGSVTGYYLINVLGPDIGGPYSFWQIAGSLVFCLYGYEGRDPWDASIEMYFLQRKFTKEKRVDLGFLDSNTRLVFMPKG</sequence>
<comment type="caution">
    <text evidence="2">The sequence shown here is derived from an EMBL/GenBank/DDBJ whole genome shotgun (WGS) entry which is preliminary data.</text>
</comment>
<dbReference type="Proteomes" id="UP000823634">
    <property type="component" value="Unassembled WGS sequence"/>
</dbReference>
<keyword evidence="1" id="KW-0732">Signal</keyword>
<evidence type="ECO:0000313" key="2">
    <source>
        <dbReference type="EMBL" id="MBO8425839.1"/>
    </source>
</evidence>
<feature type="chain" id="PRO_5039325357" description="Lipoprotein" evidence="1">
    <location>
        <begin position="19"/>
        <end position="177"/>
    </location>
</feature>
<dbReference type="AlphaFoldDB" id="A0A9D9GV76"/>
<name>A0A9D9GV76_9FIRM</name>